<dbReference type="Proteomes" id="UP000288168">
    <property type="component" value="Unassembled WGS sequence"/>
</dbReference>
<evidence type="ECO:0000313" key="2">
    <source>
        <dbReference type="EMBL" id="RSL54912.1"/>
    </source>
</evidence>
<evidence type="ECO:0000256" key="1">
    <source>
        <dbReference type="SAM" id="MobiDB-lite"/>
    </source>
</evidence>
<proteinExistence type="predicted"/>
<sequence length="227" mass="26083">MSPNSKLAHIHEFRIPRLFARRQKLHTRKFRYCDETHGAILNALLARADKPNDISVVLSQDFDRFRALMEKCNLGPRGRGYRKTNLPTIRRCIDWVRAQALQYGALVETPDGLVRPSGISFRNDEEATEWLDTKIIGRVQYCVSPSQHENISPVPSPPALETLSLSDDTSDDTYAETVTKSSPRRRVSFYQSSSSRSKSPSRTRRFERCRTDDLRGEGRALKFQKRL</sequence>
<keyword evidence="3" id="KW-1185">Reference proteome</keyword>
<dbReference type="EMBL" id="NKCI01000106">
    <property type="protein sequence ID" value="RSL54912.1"/>
    <property type="molecule type" value="Genomic_DNA"/>
</dbReference>
<protein>
    <submittedName>
        <fullName evidence="2">Uncharacterized protein</fullName>
    </submittedName>
</protein>
<dbReference type="AlphaFoldDB" id="A0A428PP83"/>
<name>A0A428PP83_9HYPO</name>
<organism evidence="2 3">
    <name type="scientific">Fusarium duplospermum</name>
    <dbReference type="NCBI Taxonomy" id="1325734"/>
    <lineage>
        <taxon>Eukaryota</taxon>
        <taxon>Fungi</taxon>
        <taxon>Dikarya</taxon>
        <taxon>Ascomycota</taxon>
        <taxon>Pezizomycotina</taxon>
        <taxon>Sordariomycetes</taxon>
        <taxon>Hypocreomycetidae</taxon>
        <taxon>Hypocreales</taxon>
        <taxon>Nectriaceae</taxon>
        <taxon>Fusarium</taxon>
        <taxon>Fusarium solani species complex</taxon>
    </lineage>
</organism>
<gene>
    <name evidence="2" type="ORF">CEP54_009615</name>
</gene>
<feature type="compositionally biased region" description="Low complexity" evidence="1">
    <location>
        <begin position="188"/>
        <end position="198"/>
    </location>
</feature>
<reference evidence="2 3" key="1">
    <citation type="submission" date="2017-06" db="EMBL/GenBank/DDBJ databases">
        <title>Comparative genomic analysis of Ambrosia Fusariam Clade fungi.</title>
        <authorList>
            <person name="Stajich J.E."/>
            <person name="Carrillo J."/>
            <person name="Kijimoto T."/>
            <person name="Eskalen A."/>
            <person name="O'Donnell K."/>
            <person name="Kasson M."/>
        </authorList>
    </citation>
    <scope>NUCLEOTIDE SEQUENCE [LARGE SCALE GENOMIC DNA]</scope>
    <source>
        <strain evidence="2 3">NRRL62584</strain>
    </source>
</reference>
<feature type="region of interest" description="Disordered" evidence="1">
    <location>
        <begin position="164"/>
        <end position="211"/>
    </location>
</feature>
<dbReference type="OrthoDB" id="5105559at2759"/>
<comment type="caution">
    <text evidence="2">The sequence shown here is derived from an EMBL/GenBank/DDBJ whole genome shotgun (WGS) entry which is preliminary data.</text>
</comment>
<evidence type="ECO:0000313" key="3">
    <source>
        <dbReference type="Proteomes" id="UP000288168"/>
    </source>
</evidence>
<accession>A0A428PP83</accession>